<accession>C0EDJ7</accession>
<name>C0EDJ7_9FIRM</name>
<evidence type="ECO:0000313" key="3">
    <source>
        <dbReference type="Proteomes" id="UP000003340"/>
    </source>
</evidence>
<reference evidence="2 3" key="1">
    <citation type="submission" date="2009-01" db="EMBL/GenBank/DDBJ databases">
        <authorList>
            <person name="Fulton L."/>
            <person name="Clifton S."/>
            <person name="Fulton B."/>
            <person name="Xu J."/>
            <person name="Minx P."/>
            <person name="Pepin K.H."/>
            <person name="Johnson M."/>
            <person name="Bhonagiri V."/>
            <person name="Nash W.E."/>
            <person name="Mardis E.R."/>
            <person name="Wilson R.K."/>
        </authorList>
    </citation>
    <scope>NUCLEOTIDE SEQUENCE [LARGE SCALE GENOMIC DNA]</scope>
    <source>
        <strain evidence="2 3">DSM 5476</strain>
    </source>
</reference>
<keyword evidence="1" id="KW-0472">Membrane</keyword>
<keyword evidence="1" id="KW-0812">Transmembrane</keyword>
<evidence type="ECO:0000313" key="2">
    <source>
        <dbReference type="EMBL" id="EEG30483.1"/>
    </source>
</evidence>
<dbReference type="EMBL" id="ACEC01000062">
    <property type="protein sequence ID" value="EEG30483.1"/>
    <property type="molecule type" value="Genomic_DNA"/>
</dbReference>
<dbReference type="HOGENOM" id="CLU_3182108_0_0_9"/>
<comment type="caution">
    <text evidence="2">The sequence shown here is derived from an EMBL/GenBank/DDBJ whole genome shotgun (WGS) entry which is preliminary data.</text>
</comment>
<organism evidence="2 3">
    <name type="scientific">[Clostridium] methylpentosum DSM 5476</name>
    <dbReference type="NCBI Taxonomy" id="537013"/>
    <lineage>
        <taxon>Bacteria</taxon>
        <taxon>Bacillati</taxon>
        <taxon>Bacillota</taxon>
        <taxon>Clostridia</taxon>
        <taxon>Eubacteriales</taxon>
        <taxon>Oscillospiraceae</taxon>
        <taxon>Oscillospiraceae incertae sedis</taxon>
    </lineage>
</organism>
<dbReference type="AlphaFoldDB" id="C0EDJ7"/>
<protein>
    <submittedName>
        <fullName evidence="2">Uncharacterized protein</fullName>
    </submittedName>
</protein>
<evidence type="ECO:0000256" key="1">
    <source>
        <dbReference type="SAM" id="Phobius"/>
    </source>
</evidence>
<gene>
    <name evidence="2" type="ORF">CLOSTMETH_01924</name>
</gene>
<proteinExistence type="predicted"/>
<sequence>MHFREYSGKFIIIVSSLILLWVLFFHMGQYLHCISMAGHSNSKAPV</sequence>
<dbReference type="Proteomes" id="UP000003340">
    <property type="component" value="Unassembled WGS sequence"/>
</dbReference>
<feature type="transmembrane region" description="Helical" evidence="1">
    <location>
        <begin position="6"/>
        <end position="26"/>
    </location>
</feature>
<keyword evidence="1" id="KW-1133">Transmembrane helix</keyword>
<keyword evidence="3" id="KW-1185">Reference proteome</keyword>
<reference evidence="2 3" key="2">
    <citation type="submission" date="2009-02" db="EMBL/GenBank/DDBJ databases">
        <title>Draft genome sequence of Clostridium methylpentosum (DSM 5476).</title>
        <authorList>
            <person name="Sudarsanam P."/>
            <person name="Ley R."/>
            <person name="Guruge J."/>
            <person name="Turnbaugh P.J."/>
            <person name="Mahowald M."/>
            <person name="Liep D."/>
            <person name="Gordon J."/>
        </authorList>
    </citation>
    <scope>NUCLEOTIDE SEQUENCE [LARGE SCALE GENOMIC DNA]</scope>
    <source>
        <strain evidence="2 3">DSM 5476</strain>
    </source>
</reference>